<dbReference type="InterPro" id="IPR038385">
    <property type="entry name" value="Sua5/YwlC_C"/>
</dbReference>
<evidence type="ECO:0000313" key="17">
    <source>
        <dbReference type="Proteomes" id="UP000468650"/>
    </source>
</evidence>
<feature type="binding site" evidence="14">
    <location>
        <position position="30"/>
    </location>
    <ligand>
        <name>L-threonine</name>
        <dbReference type="ChEBI" id="CHEBI:57926"/>
    </ligand>
</feature>
<dbReference type="OrthoDB" id="9814580at2"/>
<comment type="catalytic activity">
    <reaction evidence="12 13">
        <text>L-threonine + hydrogencarbonate + ATP = L-threonylcarbamoyladenylate + diphosphate + H2O</text>
        <dbReference type="Rhea" id="RHEA:36407"/>
        <dbReference type="ChEBI" id="CHEBI:15377"/>
        <dbReference type="ChEBI" id="CHEBI:17544"/>
        <dbReference type="ChEBI" id="CHEBI:30616"/>
        <dbReference type="ChEBI" id="CHEBI:33019"/>
        <dbReference type="ChEBI" id="CHEBI:57926"/>
        <dbReference type="ChEBI" id="CHEBI:73682"/>
        <dbReference type="EC" id="2.7.7.87"/>
    </reaction>
</comment>
<evidence type="ECO:0000256" key="2">
    <source>
        <dbReference type="ARBA" id="ARBA00007663"/>
    </source>
</evidence>
<evidence type="ECO:0000256" key="10">
    <source>
        <dbReference type="ARBA" id="ARBA00022840"/>
    </source>
</evidence>
<dbReference type="GO" id="GO:0000049">
    <property type="term" value="F:tRNA binding"/>
    <property type="evidence" value="ECO:0007669"/>
    <property type="project" value="TreeGrafter"/>
</dbReference>
<feature type="binding site" evidence="14">
    <location>
        <position position="135"/>
    </location>
    <ligand>
        <name>L-threonine</name>
        <dbReference type="ChEBI" id="CHEBI:57926"/>
    </ligand>
</feature>
<evidence type="ECO:0000256" key="7">
    <source>
        <dbReference type="ARBA" id="ARBA00022694"/>
    </source>
</evidence>
<feature type="domain" description="YrdC-like" evidence="15">
    <location>
        <begin position="8"/>
        <end position="193"/>
    </location>
</feature>
<keyword evidence="10 13" id="KW-0067">ATP-binding</keyword>
<feature type="binding site" evidence="14">
    <location>
        <position position="111"/>
    </location>
    <ligand>
        <name>ATP</name>
        <dbReference type="ChEBI" id="CHEBI:30616"/>
    </ligand>
</feature>
<dbReference type="Pfam" id="PF03481">
    <property type="entry name" value="Sua5_C"/>
    <property type="match status" value="1"/>
</dbReference>
<feature type="binding site" evidence="14">
    <location>
        <position position="226"/>
    </location>
    <ligand>
        <name>ATP</name>
        <dbReference type="ChEBI" id="CHEBI:30616"/>
    </ligand>
</feature>
<dbReference type="PANTHER" id="PTHR17490:SF16">
    <property type="entry name" value="THREONYLCARBAMOYL-AMP SYNTHASE"/>
    <property type="match status" value="1"/>
</dbReference>
<feature type="binding site" evidence="14">
    <location>
        <position position="53"/>
    </location>
    <ligand>
        <name>ATP</name>
        <dbReference type="ChEBI" id="CHEBI:30616"/>
    </ligand>
</feature>
<gene>
    <name evidence="16" type="ORF">F8C67_12170</name>
</gene>
<dbReference type="PROSITE" id="PS51163">
    <property type="entry name" value="YRDC"/>
    <property type="match status" value="1"/>
</dbReference>
<dbReference type="EMBL" id="WBVO01000011">
    <property type="protein sequence ID" value="KAB2807327.1"/>
    <property type="molecule type" value="Genomic_DNA"/>
</dbReference>
<dbReference type="Pfam" id="PF01300">
    <property type="entry name" value="Sua5_yciO_yrdC"/>
    <property type="match status" value="1"/>
</dbReference>
<evidence type="ECO:0000256" key="1">
    <source>
        <dbReference type="ARBA" id="ARBA00004496"/>
    </source>
</evidence>
<reference evidence="16 17" key="1">
    <citation type="submission" date="2019-09" db="EMBL/GenBank/DDBJ databases">
        <title>Genomes of family Cryomorphaceae.</title>
        <authorList>
            <person name="Bowman J.P."/>
        </authorList>
    </citation>
    <scope>NUCLEOTIDE SEQUENCE [LARGE SCALE GENOMIC DNA]</scope>
    <source>
        <strain evidence="16 17">LMG 25704</strain>
    </source>
</reference>
<dbReference type="GO" id="GO:0008033">
    <property type="term" value="P:tRNA processing"/>
    <property type="evidence" value="ECO:0007669"/>
    <property type="project" value="UniProtKB-KW"/>
</dbReference>
<dbReference type="SUPFAM" id="SSF55821">
    <property type="entry name" value="YrdC/RibB"/>
    <property type="match status" value="1"/>
</dbReference>
<feature type="binding site" evidence="14">
    <location>
        <position position="137"/>
    </location>
    <ligand>
        <name>ATP</name>
        <dbReference type="ChEBI" id="CHEBI:30616"/>
    </ligand>
</feature>
<dbReference type="GO" id="GO:0005737">
    <property type="term" value="C:cytoplasm"/>
    <property type="evidence" value="ECO:0007669"/>
    <property type="project" value="UniProtKB-SubCell"/>
</dbReference>
<evidence type="ECO:0000256" key="9">
    <source>
        <dbReference type="ARBA" id="ARBA00022741"/>
    </source>
</evidence>
<evidence type="ECO:0000313" key="16">
    <source>
        <dbReference type="EMBL" id="KAB2807327.1"/>
    </source>
</evidence>
<keyword evidence="7 13" id="KW-0819">tRNA processing</keyword>
<evidence type="ECO:0000256" key="11">
    <source>
        <dbReference type="ARBA" id="ARBA00029774"/>
    </source>
</evidence>
<dbReference type="InterPro" id="IPR010923">
    <property type="entry name" value="T(6)A37_SUA5"/>
</dbReference>
<accession>A0A6N6RDG5</accession>
<evidence type="ECO:0000256" key="6">
    <source>
        <dbReference type="ARBA" id="ARBA00022679"/>
    </source>
</evidence>
<proteinExistence type="inferred from homology"/>
<evidence type="ECO:0000256" key="3">
    <source>
        <dbReference type="ARBA" id="ARBA00012584"/>
    </source>
</evidence>
<feature type="binding site" evidence="14">
    <location>
        <position position="145"/>
    </location>
    <ligand>
        <name>ATP</name>
        <dbReference type="ChEBI" id="CHEBI:30616"/>
    </ligand>
</feature>
<dbReference type="Gene3D" id="3.90.870.10">
    <property type="entry name" value="DHBP synthase"/>
    <property type="match status" value="1"/>
</dbReference>
<name>A0A6N6RDG5_9FLAO</name>
<evidence type="ECO:0000259" key="15">
    <source>
        <dbReference type="PROSITE" id="PS51163"/>
    </source>
</evidence>
<evidence type="ECO:0000256" key="5">
    <source>
        <dbReference type="ARBA" id="ARBA00022490"/>
    </source>
</evidence>
<feature type="binding site" evidence="14">
    <location>
        <position position="189"/>
    </location>
    <ligand>
        <name>ATP</name>
        <dbReference type="ChEBI" id="CHEBI:30616"/>
    </ligand>
</feature>
<evidence type="ECO:0000256" key="8">
    <source>
        <dbReference type="ARBA" id="ARBA00022695"/>
    </source>
</evidence>
<dbReference type="PIRSF" id="PIRSF004930">
    <property type="entry name" value="Tln_factor_SUA5"/>
    <property type="match status" value="1"/>
</dbReference>
<dbReference type="RefSeq" id="WP_151668134.1">
    <property type="nucleotide sequence ID" value="NZ_WBVO01000011.1"/>
</dbReference>
<dbReference type="Proteomes" id="UP000468650">
    <property type="component" value="Unassembled WGS sequence"/>
</dbReference>
<keyword evidence="17" id="KW-1185">Reference proteome</keyword>
<evidence type="ECO:0000256" key="12">
    <source>
        <dbReference type="ARBA" id="ARBA00048366"/>
    </source>
</evidence>
<keyword evidence="6 13" id="KW-0808">Transferase</keyword>
<dbReference type="GO" id="GO:0003725">
    <property type="term" value="F:double-stranded RNA binding"/>
    <property type="evidence" value="ECO:0007669"/>
    <property type="project" value="UniProtKB-UniRule"/>
</dbReference>
<protein>
    <recommendedName>
        <fullName evidence="4 13">Threonylcarbamoyl-AMP synthase</fullName>
        <shortName evidence="13">TC-AMP synthase</shortName>
        <ecNumber evidence="3 13">2.7.7.87</ecNumber>
    </recommendedName>
    <alternativeName>
        <fullName evidence="11 13">L-threonylcarbamoyladenylate synthase</fullName>
    </alternativeName>
</protein>
<dbReference type="NCBIfam" id="TIGR00057">
    <property type="entry name" value="L-threonylcarbamoyladenylate synthase"/>
    <property type="match status" value="1"/>
</dbReference>
<dbReference type="EC" id="2.7.7.87" evidence="3 13"/>
<feature type="binding site" evidence="14">
    <location>
        <position position="115"/>
    </location>
    <ligand>
        <name>L-threonine</name>
        <dbReference type="ChEBI" id="CHEBI:57926"/>
    </ligand>
</feature>
<evidence type="ECO:0000256" key="4">
    <source>
        <dbReference type="ARBA" id="ARBA00015492"/>
    </source>
</evidence>
<dbReference type="Gene3D" id="3.40.50.11030">
    <property type="entry name" value="Threonylcarbamoyl-AMP synthase, C-terminal domain"/>
    <property type="match status" value="1"/>
</dbReference>
<dbReference type="InterPro" id="IPR006070">
    <property type="entry name" value="Sua5-like_dom"/>
</dbReference>
<comment type="subcellular location">
    <subcellularLocation>
        <location evidence="1 13">Cytoplasm</location>
    </subcellularLocation>
</comment>
<dbReference type="GO" id="GO:0005524">
    <property type="term" value="F:ATP binding"/>
    <property type="evidence" value="ECO:0007669"/>
    <property type="project" value="UniProtKB-UniRule"/>
</dbReference>
<organism evidence="16 17">
    <name type="scientific">Phaeocystidibacter luteus</name>
    <dbReference type="NCBI Taxonomy" id="911197"/>
    <lineage>
        <taxon>Bacteria</taxon>
        <taxon>Pseudomonadati</taxon>
        <taxon>Bacteroidota</taxon>
        <taxon>Flavobacteriia</taxon>
        <taxon>Flavobacteriales</taxon>
        <taxon>Phaeocystidibacteraceae</taxon>
        <taxon>Phaeocystidibacter</taxon>
    </lineage>
</organism>
<dbReference type="GO" id="GO:0006450">
    <property type="term" value="P:regulation of translational fidelity"/>
    <property type="evidence" value="ECO:0007669"/>
    <property type="project" value="TreeGrafter"/>
</dbReference>
<dbReference type="PANTHER" id="PTHR17490">
    <property type="entry name" value="SUA5"/>
    <property type="match status" value="1"/>
</dbReference>
<comment type="caution">
    <text evidence="16">The sequence shown here is derived from an EMBL/GenBank/DDBJ whole genome shotgun (WGS) entry which is preliminary data.</text>
</comment>
<evidence type="ECO:0000256" key="14">
    <source>
        <dbReference type="PIRSR" id="PIRSR004930-1"/>
    </source>
</evidence>
<keyword evidence="5 13" id="KW-0963">Cytoplasm</keyword>
<evidence type="ECO:0000256" key="13">
    <source>
        <dbReference type="PIRNR" id="PIRNR004930"/>
    </source>
</evidence>
<dbReference type="InterPro" id="IPR017945">
    <property type="entry name" value="DHBP_synth_RibB-like_a/b_dom"/>
</dbReference>
<keyword evidence="9 13" id="KW-0547">Nucleotide-binding</keyword>
<dbReference type="InterPro" id="IPR050156">
    <property type="entry name" value="TC-AMP_synthase_SUA5"/>
</dbReference>
<sequence>MKRNTIIGKDINKAATFLREGELVAIPTETVYGLAGNALSRSSVVKIFEAKQRPQFDPLIVHTHSASEVEKYADVTPQILKWIEKLSPGPITYILPKKDVIPDLVTSGHKTVGIRIPRHKQTLKLLRELEFPLAAPSANPFGYVSPTQASHVLDQLNGKLPYILDGGKASVGIESTIIDLSAEEPTVLRLGGFELSELEEAMGIKLTNIKLSSSQPNAPGMLHSHYAPKVKLVKGSVSEVREQYPNAKLGALRYTEYTHLIPTEDQLLLSANGDLNEAAQKLFQRLRQLDSTDWEVVAVEFVPDYGLGKAINDRLTRATHQP</sequence>
<comment type="function">
    <text evidence="13">Required for the formation of a threonylcarbamoyl group on adenosine at position 37 (t(6)A37) in tRNAs that read codons beginning with adenine.</text>
</comment>
<dbReference type="GO" id="GO:0061710">
    <property type="term" value="F:L-threonylcarbamoyladenylate synthase"/>
    <property type="evidence" value="ECO:0007669"/>
    <property type="project" value="UniProtKB-EC"/>
</dbReference>
<comment type="similarity">
    <text evidence="2 13">Belongs to the SUA5 family.</text>
</comment>
<feature type="binding site" evidence="14">
    <location>
        <position position="175"/>
    </location>
    <ligand>
        <name>L-threonine</name>
        <dbReference type="ChEBI" id="CHEBI:57926"/>
    </ligand>
</feature>
<keyword evidence="8 13" id="KW-0548">Nucleotidyltransferase</keyword>
<dbReference type="AlphaFoldDB" id="A0A6N6RDG5"/>
<dbReference type="InterPro" id="IPR005145">
    <property type="entry name" value="Sua5_C"/>
</dbReference>
<feature type="binding site" evidence="14">
    <location>
        <position position="62"/>
    </location>
    <ligand>
        <name>L-threonine</name>
        <dbReference type="ChEBI" id="CHEBI:57926"/>
    </ligand>
</feature>